<proteinExistence type="inferred from homology"/>
<keyword evidence="4" id="KW-0378">Hydrolase</keyword>
<feature type="transmembrane region" description="Helical" evidence="2">
    <location>
        <begin position="152"/>
        <end position="175"/>
    </location>
</feature>
<keyword evidence="2" id="KW-0812">Transmembrane</keyword>
<feature type="transmembrane region" description="Helical" evidence="2">
    <location>
        <begin position="101"/>
        <end position="132"/>
    </location>
</feature>
<comment type="similarity">
    <text evidence="1">Belongs to the peptidase A24 family.</text>
</comment>
<keyword evidence="5" id="KW-1185">Reference proteome</keyword>
<comment type="caution">
    <text evidence="4">The sequence shown here is derived from an EMBL/GenBank/DDBJ whole genome shotgun (WGS) entry which is preliminary data.</text>
</comment>
<protein>
    <submittedName>
        <fullName evidence="4">Prepilin peptidase</fullName>
        <ecNumber evidence="4">3.4.23.43</ecNumber>
    </submittedName>
</protein>
<keyword evidence="2" id="KW-1133">Transmembrane helix</keyword>
<evidence type="ECO:0000313" key="5">
    <source>
        <dbReference type="Proteomes" id="UP001300763"/>
    </source>
</evidence>
<accession>A0ABT5SPI1</accession>
<name>A0ABT5SPI1_9PSEU</name>
<dbReference type="RefSeq" id="WP_274199287.1">
    <property type="nucleotide sequence ID" value="NZ_JAQZAO010000002.1"/>
</dbReference>
<gene>
    <name evidence="4" type="ORF">PGB27_05255</name>
</gene>
<feature type="domain" description="Prepilin type IV endopeptidase peptidase" evidence="3">
    <location>
        <begin position="70"/>
        <end position="170"/>
    </location>
</feature>
<dbReference type="Proteomes" id="UP001300763">
    <property type="component" value="Unassembled WGS sequence"/>
</dbReference>
<dbReference type="Gene3D" id="1.20.120.1220">
    <property type="match status" value="1"/>
</dbReference>
<feature type="transmembrane region" description="Helical" evidence="2">
    <location>
        <begin position="187"/>
        <end position="206"/>
    </location>
</feature>
<dbReference type="PANTHER" id="PTHR30487:SF0">
    <property type="entry name" value="PREPILIN LEADER PEPTIDASE_N-METHYLTRANSFERASE-RELATED"/>
    <property type="match status" value="1"/>
</dbReference>
<dbReference type="EMBL" id="JAQZAO010000002">
    <property type="protein sequence ID" value="MDD7964751.1"/>
    <property type="molecule type" value="Genomic_DNA"/>
</dbReference>
<feature type="transmembrane region" description="Helical" evidence="2">
    <location>
        <begin position="38"/>
        <end position="57"/>
    </location>
</feature>
<dbReference type="Pfam" id="PF01478">
    <property type="entry name" value="Peptidase_A24"/>
    <property type="match status" value="1"/>
</dbReference>
<sequence>MTTVLVAALGGGGAGALVGVGLRTALARMRRGALVPRRACGGALAVLWAVPVGLVAAGTTPAAWLPAWLVLGALVVAGSAVDLAAHRLPDALTLPAAGASLLALLPLGAAAIAAGAAGALLLGGAFAAVHLAAPGALGAGDVKLAPALGGPLSAASAVAPVLAVVLAAAGVLVLASTRRARRVPFGPPLLLAAWVVLTVSLAAGWAP</sequence>
<dbReference type="EC" id="3.4.23.43" evidence="4"/>
<reference evidence="4 5" key="1">
    <citation type="submission" date="2023-02" db="EMBL/GenBank/DDBJ databases">
        <title>Genome sequencing required for Actinomycetospora new species description.</title>
        <authorList>
            <person name="Saimee Y."/>
            <person name="Duangmal K."/>
        </authorList>
    </citation>
    <scope>NUCLEOTIDE SEQUENCE [LARGE SCALE GENOMIC DNA]</scope>
    <source>
        <strain evidence="4 5">DW7H6</strain>
    </source>
</reference>
<dbReference type="PANTHER" id="PTHR30487">
    <property type="entry name" value="TYPE 4 PREPILIN-LIKE PROTEINS LEADER PEPTIDE-PROCESSING ENZYME"/>
    <property type="match status" value="1"/>
</dbReference>
<organism evidence="4 5">
    <name type="scientific">Actinomycetospora lemnae</name>
    <dbReference type="NCBI Taxonomy" id="3019891"/>
    <lineage>
        <taxon>Bacteria</taxon>
        <taxon>Bacillati</taxon>
        <taxon>Actinomycetota</taxon>
        <taxon>Actinomycetes</taxon>
        <taxon>Pseudonocardiales</taxon>
        <taxon>Pseudonocardiaceae</taxon>
        <taxon>Actinomycetospora</taxon>
    </lineage>
</organism>
<dbReference type="InterPro" id="IPR000045">
    <property type="entry name" value="Prepilin_IV_endopep_pep"/>
</dbReference>
<evidence type="ECO:0000256" key="2">
    <source>
        <dbReference type="SAM" id="Phobius"/>
    </source>
</evidence>
<keyword evidence="2" id="KW-0472">Membrane</keyword>
<evidence type="ECO:0000313" key="4">
    <source>
        <dbReference type="EMBL" id="MDD7964751.1"/>
    </source>
</evidence>
<dbReference type="GO" id="GO:0004190">
    <property type="term" value="F:aspartic-type endopeptidase activity"/>
    <property type="evidence" value="ECO:0007669"/>
    <property type="project" value="UniProtKB-EC"/>
</dbReference>
<dbReference type="InterPro" id="IPR050882">
    <property type="entry name" value="Prepilin_peptidase/N-MTase"/>
</dbReference>
<feature type="transmembrane region" description="Helical" evidence="2">
    <location>
        <begin position="6"/>
        <end position="26"/>
    </location>
</feature>
<evidence type="ECO:0000256" key="1">
    <source>
        <dbReference type="ARBA" id="ARBA00005801"/>
    </source>
</evidence>
<evidence type="ECO:0000259" key="3">
    <source>
        <dbReference type="Pfam" id="PF01478"/>
    </source>
</evidence>